<comment type="caution">
    <text evidence="2">The sequence shown here is derived from an EMBL/GenBank/DDBJ whole genome shotgun (WGS) entry which is preliminary data.</text>
</comment>
<dbReference type="Gene3D" id="3.40.50.1820">
    <property type="entry name" value="alpha/beta hydrolase"/>
    <property type="match status" value="1"/>
</dbReference>
<organism evidence="2 3">
    <name type="scientific">Tricholomella constricta</name>
    <dbReference type="NCBI Taxonomy" id="117010"/>
    <lineage>
        <taxon>Eukaryota</taxon>
        <taxon>Fungi</taxon>
        <taxon>Dikarya</taxon>
        <taxon>Basidiomycota</taxon>
        <taxon>Agaricomycotina</taxon>
        <taxon>Agaricomycetes</taxon>
        <taxon>Agaricomycetidae</taxon>
        <taxon>Agaricales</taxon>
        <taxon>Tricholomatineae</taxon>
        <taxon>Lyophyllaceae</taxon>
        <taxon>Tricholomella</taxon>
    </lineage>
</organism>
<reference evidence="2 3" key="1">
    <citation type="journal article" date="2020" name="ISME J.">
        <title>Uncovering the hidden diversity of litter-decomposition mechanisms in mushroom-forming fungi.</title>
        <authorList>
            <person name="Floudas D."/>
            <person name="Bentzer J."/>
            <person name="Ahren D."/>
            <person name="Johansson T."/>
            <person name="Persson P."/>
            <person name="Tunlid A."/>
        </authorList>
    </citation>
    <scope>NUCLEOTIDE SEQUENCE [LARGE SCALE GENOMIC DNA]</scope>
    <source>
        <strain evidence="2 3">CBS 661.87</strain>
    </source>
</reference>
<dbReference type="InterPro" id="IPR029058">
    <property type="entry name" value="AB_hydrolase_fold"/>
</dbReference>
<gene>
    <name evidence="2" type="ORF">D9615_005060</name>
</gene>
<dbReference type="InterPro" id="IPR000073">
    <property type="entry name" value="AB_hydrolase_1"/>
</dbReference>
<evidence type="ECO:0000313" key="2">
    <source>
        <dbReference type="EMBL" id="KAF5383270.1"/>
    </source>
</evidence>
<keyword evidence="3" id="KW-1185">Reference proteome</keyword>
<dbReference type="Proteomes" id="UP000565441">
    <property type="component" value="Unassembled WGS sequence"/>
</dbReference>
<dbReference type="AlphaFoldDB" id="A0A8H5M6Q1"/>
<evidence type="ECO:0000259" key="1">
    <source>
        <dbReference type="Pfam" id="PF00561"/>
    </source>
</evidence>
<dbReference type="PANTHER" id="PTHR43798">
    <property type="entry name" value="MONOACYLGLYCEROL LIPASE"/>
    <property type="match status" value="1"/>
</dbReference>
<dbReference type="Pfam" id="PF00561">
    <property type="entry name" value="Abhydrolase_1"/>
    <property type="match status" value="1"/>
</dbReference>
<dbReference type="SUPFAM" id="SSF53474">
    <property type="entry name" value="alpha/beta-Hydrolases"/>
    <property type="match status" value="1"/>
</dbReference>
<protein>
    <recommendedName>
        <fullName evidence="1">AB hydrolase-1 domain-containing protein</fullName>
    </recommendedName>
</protein>
<dbReference type="EMBL" id="JAACJP010000007">
    <property type="protein sequence ID" value="KAF5383270.1"/>
    <property type="molecule type" value="Genomic_DNA"/>
</dbReference>
<name>A0A8H5M6Q1_9AGAR</name>
<accession>A0A8H5M6Q1</accession>
<proteinExistence type="predicted"/>
<dbReference type="InterPro" id="IPR050266">
    <property type="entry name" value="AB_hydrolase_sf"/>
</dbReference>
<evidence type="ECO:0000313" key="3">
    <source>
        <dbReference type="Proteomes" id="UP000565441"/>
    </source>
</evidence>
<sequence length="357" mass="39261">MPNLSLSTPTGDINLHYHIATPISPSSPDIVANLPSIIFIHGEYACQEVFEAQFSDPRLRNRFNLISIDLRGCGASGGVVSKSHTPAIAANDLHLFLEKLKIPGVHVFSLSIGGHVALEWAHAHPEDVLSLTLCSPLSPEEPEDVKAGRLEVFDFWHDSSAHEGGTPDCEADLDEELISPMVRGCQQMMFSEHANPLTEAVTMTALTHASINWAGSPEILVSCRTICIDWFIERKVFNVEFYAKIKCPITIIHCEEDIGYPLRYAQEFEALLREAGHTEVLLCQVPGPHFANVVYPQLINPILSDRVLSVATPNAGDREEALSEGSEGGHNALLTTPFKEALAQYGYHSDSDEWDSE</sequence>
<dbReference type="OrthoDB" id="19657at2759"/>
<feature type="domain" description="AB hydrolase-1" evidence="1">
    <location>
        <begin position="35"/>
        <end position="150"/>
    </location>
</feature>